<accession>A0ABV6Y9K1</accession>
<name>A0ABV6Y9K1_9HYPH</name>
<dbReference type="NCBIfam" id="TIGR02325">
    <property type="entry name" value="C_P_lyase_phnF"/>
    <property type="match status" value="1"/>
</dbReference>
<reference evidence="5 6" key="1">
    <citation type="submission" date="2024-09" db="EMBL/GenBank/DDBJ databases">
        <title>Nodulacao em especies de Leguminosae Basais da Amazonia e Caracterizacao dos Rizobios e Bacterias Associadas aos Nodulos.</title>
        <authorList>
            <person name="Jambeiro I.C.A."/>
            <person name="Lopes I.S."/>
            <person name="Aguiar E.R.G.R."/>
            <person name="Santos A.F.J."/>
            <person name="Dos Santos J.M.F."/>
            <person name="Gross E."/>
        </authorList>
    </citation>
    <scope>NUCLEOTIDE SEQUENCE [LARGE SCALE GENOMIC DNA]</scope>
    <source>
        <strain evidence="5 6">BRUESC1165</strain>
    </source>
</reference>
<sequence>MSPDGEGITRWRRVADDIRSNIGDGIISDALPSELELAARYGVNRHTVRRAIAALTADGLLRVERGRGTFVNNKPKRIVYPIGSRTRFSENMLKQSLEPSGRLIKSDYVLADSVMAALLECRIGTRLHRLDSLSVADGIPLSRSTSYFSAERFPGIIEAYAETGSITEALRREGVVDYRRRETRLTAERVSAKDAELLSCAADAIVLISKATDVDLEGQPVQFIRTKFLADRVELVMLQSR</sequence>
<dbReference type="SUPFAM" id="SSF46785">
    <property type="entry name" value="Winged helix' DNA-binding domain"/>
    <property type="match status" value="1"/>
</dbReference>
<keyword evidence="1" id="KW-0805">Transcription regulation</keyword>
<evidence type="ECO:0000256" key="2">
    <source>
        <dbReference type="ARBA" id="ARBA00023125"/>
    </source>
</evidence>
<dbReference type="PANTHER" id="PTHR44846:SF1">
    <property type="entry name" value="MANNOSYL-D-GLYCERATE TRANSPORT_METABOLISM SYSTEM REPRESSOR MNGR-RELATED"/>
    <property type="match status" value="1"/>
</dbReference>
<dbReference type="PROSITE" id="PS50949">
    <property type="entry name" value="HTH_GNTR"/>
    <property type="match status" value="1"/>
</dbReference>
<dbReference type="SUPFAM" id="SSF64288">
    <property type="entry name" value="Chorismate lyase-like"/>
    <property type="match status" value="1"/>
</dbReference>
<dbReference type="PRINTS" id="PR00035">
    <property type="entry name" value="HTHGNTR"/>
</dbReference>
<feature type="domain" description="HTH gntR-type" evidence="4">
    <location>
        <begin position="8"/>
        <end position="74"/>
    </location>
</feature>
<protein>
    <submittedName>
        <fullName evidence="5">Phosphonate metabolism transcriptional regulator PhnF</fullName>
    </submittedName>
</protein>
<dbReference type="InterPro" id="IPR012702">
    <property type="entry name" value="CP_lyase_PhnF"/>
</dbReference>
<comment type="caution">
    <text evidence="5">The sequence shown here is derived from an EMBL/GenBank/DDBJ whole genome shotgun (WGS) entry which is preliminary data.</text>
</comment>
<proteinExistence type="predicted"/>
<evidence type="ECO:0000256" key="3">
    <source>
        <dbReference type="ARBA" id="ARBA00023163"/>
    </source>
</evidence>
<dbReference type="InterPro" id="IPR011663">
    <property type="entry name" value="UTRA"/>
</dbReference>
<organism evidence="5 6">
    <name type="scientific">Microvirga arabica</name>
    <dbReference type="NCBI Taxonomy" id="1128671"/>
    <lineage>
        <taxon>Bacteria</taxon>
        <taxon>Pseudomonadati</taxon>
        <taxon>Pseudomonadota</taxon>
        <taxon>Alphaproteobacteria</taxon>
        <taxon>Hyphomicrobiales</taxon>
        <taxon>Methylobacteriaceae</taxon>
        <taxon>Microvirga</taxon>
    </lineage>
</organism>
<dbReference type="InterPro" id="IPR036390">
    <property type="entry name" value="WH_DNA-bd_sf"/>
</dbReference>
<dbReference type="InterPro" id="IPR000524">
    <property type="entry name" value="Tscrpt_reg_HTH_GntR"/>
</dbReference>
<dbReference type="InterPro" id="IPR050679">
    <property type="entry name" value="Bact_HTH_transcr_reg"/>
</dbReference>
<dbReference type="RefSeq" id="WP_377030064.1">
    <property type="nucleotide sequence ID" value="NZ_JBHOMY010000037.1"/>
</dbReference>
<dbReference type="InterPro" id="IPR036388">
    <property type="entry name" value="WH-like_DNA-bd_sf"/>
</dbReference>
<dbReference type="Pfam" id="PF00392">
    <property type="entry name" value="GntR"/>
    <property type="match status" value="1"/>
</dbReference>
<keyword evidence="2" id="KW-0238">DNA-binding</keyword>
<dbReference type="CDD" id="cd07377">
    <property type="entry name" value="WHTH_GntR"/>
    <property type="match status" value="1"/>
</dbReference>
<dbReference type="Pfam" id="PF07702">
    <property type="entry name" value="UTRA"/>
    <property type="match status" value="1"/>
</dbReference>
<dbReference type="EMBL" id="JBHOMY010000037">
    <property type="protein sequence ID" value="MFC1457933.1"/>
    <property type="molecule type" value="Genomic_DNA"/>
</dbReference>
<dbReference type="Proteomes" id="UP001593940">
    <property type="component" value="Unassembled WGS sequence"/>
</dbReference>
<dbReference type="InterPro" id="IPR028978">
    <property type="entry name" value="Chorismate_lyase_/UTRA_dom_sf"/>
</dbReference>
<evidence type="ECO:0000259" key="4">
    <source>
        <dbReference type="PROSITE" id="PS50949"/>
    </source>
</evidence>
<evidence type="ECO:0000313" key="6">
    <source>
        <dbReference type="Proteomes" id="UP001593940"/>
    </source>
</evidence>
<keyword evidence="3" id="KW-0804">Transcription</keyword>
<dbReference type="Gene3D" id="1.10.10.10">
    <property type="entry name" value="Winged helix-like DNA-binding domain superfamily/Winged helix DNA-binding domain"/>
    <property type="match status" value="1"/>
</dbReference>
<dbReference type="SMART" id="SM00866">
    <property type="entry name" value="UTRA"/>
    <property type="match status" value="1"/>
</dbReference>
<keyword evidence="6" id="KW-1185">Reference proteome</keyword>
<evidence type="ECO:0000313" key="5">
    <source>
        <dbReference type="EMBL" id="MFC1457933.1"/>
    </source>
</evidence>
<gene>
    <name evidence="5" type="primary">phnF</name>
    <name evidence="5" type="ORF">ACETIH_14680</name>
</gene>
<dbReference type="Gene3D" id="3.40.1410.10">
    <property type="entry name" value="Chorismate lyase-like"/>
    <property type="match status" value="1"/>
</dbReference>
<dbReference type="PANTHER" id="PTHR44846">
    <property type="entry name" value="MANNOSYL-D-GLYCERATE TRANSPORT/METABOLISM SYSTEM REPRESSOR MNGR-RELATED"/>
    <property type="match status" value="1"/>
</dbReference>
<dbReference type="SMART" id="SM00345">
    <property type="entry name" value="HTH_GNTR"/>
    <property type="match status" value="1"/>
</dbReference>
<evidence type="ECO:0000256" key="1">
    <source>
        <dbReference type="ARBA" id="ARBA00023015"/>
    </source>
</evidence>